<organism evidence="4 5">
    <name type="scientific">Propionicimonas paludicola</name>
    <dbReference type="NCBI Taxonomy" id="185243"/>
    <lineage>
        <taxon>Bacteria</taxon>
        <taxon>Bacillati</taxon>
        <taxon>Actinomycetota</taxon>
        <taxon>Actinomycetes</taxon>
        <taxon>Propionibacteriales</taxon>
        <taxon>Nocardioidaceae</taxon>
        <taxon>Propionicimonas</taxon>
    </lineage>
</organism>
<dbReference type="InterPro" id="IPR000073">
    <property type="entry name" value="AB_hydrolase_1"/>
</dbReference>
<dbReference type="Gene3D" id="3.40.50.1820">
    <property type="entry name" value="alpha/beta hydrolase"/>
    <property type="match status" value="1"/>
</dbReference>
<evidence type="ECO:0000259" key="3">
    <source>
        <dbReference type="Pfam" id="PF00561"/>
    </source>
</evidence>
<dbReference type="PANTHER" id="PTHR43248:SF2">
    <property type="entry name" value="PROLYL AMINOPEPTIDASE"/>
    <property type="match status" value="1"/>
</dbReference>
<dbReference type="InterPro" id="IPR029058">
    <property type="entry name" value="AB_hydrolase_fold"/>
</dbReference>
<feature type="domain" description="AB hydrolase-1" evidence="3">
    <location>
        <begin position="49"/>
        <end position="220"/>
    </location>
</feature>
<keyword evidence="5" id="KW-1185">Reference proteome</keyword>
<comment type="caution">
    <text evidence="4">The sequence shown here is derived from an EMBL/GenBank/DDBJ whole genome shotgun (WGS) entry which is preliminary data.</text>
</comment>
<evidence type="ECO:0000256" key="1">
    <source>
        <dbReference type="ARBA" id="ARBA00010088"/>
    </source>
</evidence>
<dbReference type="Proteomes" id="UP000226079">
    <property type="component" value="Unassembled WGS sequence"/>
</dbReference>
<dbReference type="PANTHER" id="PTHR43248">
    <property type="entry name" value="2-SUCCINYL-6-HYDROXY-2,4-CYCLOHEXADIENE-1-CARBOXYLATE SYNTHASE"/>
    <property type="match status" value="1"/>
</dbReference>
<protein>
    <submittedName>
        <fullName evidence="4">Alpha/beta hydrolase family protein</fullName>
    </submittedName>
</protein>
<dbReference type="InterPro" id="IPR051601">
    <property type="entry name" value="Serine_prot/Carboxylest_S33"/>
</dbReference>
<keyword evidence="2 4" id="KW-0378">Hydrolase</keyword>
<evidence type="ECO:0000256" key="2">
    <source>
        <dbReference type="ARBA" id="ARBA00022801"/>
    </source>
</evidence>
<dbReference type="AlphaFoldDB" id="A0A2A9CNC7"/>
<gene>
    <name evidence="4" type="ORF">ATK74_0445</name>
</gene>
<name>A0A2A9CNC7_9ACTN</name>
<evidence type="ECO:0000313" key="4">
    <source>
        <dbReference type="EMBL" id="PFG15924.1"/>
    </source>
</evidence>
<accession>A0A2A9CNC7</accession>
<dbReference type="Pfam" id="PF00561">
    <property type="entry name" value="Abhydrolase_1"/>
    <property type="match status" value="1"/>
</dbReference>
<sequence length="428" mass="47041">MSITTTKLLDLSLTEITLDAPLDHRNPAAGTIEIFARVITAEGGQDLPYLVFLQGGPGHEAPRPAPAAPAWLERALKDFQVVMLDQRGTGNSSPISGRVVREGSTVKAEVRAPLAGLDASAQAEYLSHFRADEIVNDAELIREALGAQKWTLLGQSFGGFTSLHYLSVHPESLAGAIITGGLSAVQHPIDDVYSTTWQTMIAKSEDYYRRFPGDRERIVQLTRLCEQGKISLPNGDVVSPERFRTLGHHLGGQHGALELHRLLSLPHDSAGFAHDLAGSLPFEGRNPLYAVLHESSYADGVVTNWSAERTMPDRIREDPTLLAGEHIHRSVFAEDFELTPFAPVAELLAQHEWNQLYFPEKLAQADVPVAASVYYGDAYVPLEYSMETAALLPNCRTWVTSQYEHNGLRMGTDVIDHLIGLLKGSRWL</sequence>
<dbReference type="GO" id="GO:0006508">
    <property type="term" value="P:proteolysis"/>
    <property type="evidence" value="ECO:0007669"/>
    <property type="project" value="InterPro"/>
</dbReference>
<dbReference type="InterPro" id="IPR002410">
    <property type="entry name" value="Peptidase_S33"/>
</dbReference>
<proteinExistence type="inferred from homology"/>
<reference evidence="4 5" key="1">
    <citation type="submission" date="2017-10" db="EMBL/GenBank/DDBJ databases">
        <title>Sequencing the genomes of 1000 actinobacteria strains.</title>
        <authorList>
            <person name="Klenk H.-P."/>
        </authorList>
    </citation>
    <scope>NUCLEOTIDE SEQUENCE [LARGE SCALE GENOMIC DNA]</scope>
    <source>
        <strain evidence="4 5">DSM 15597</strain>
    </source>
</reference>
<dbReference type="EMBL" id="PDJC01000001">
    <property type="protein sequence ID" value="PFG15924.1"/>
    <property type="molecule type" value="Genomic_DNA"/>
</dbReference>
<evidence type="ECO:0000313" key="5">
    <source>
        <dbReference type="Proteomes" id="UP000226079"/>
    </source>
</evidence>
<comment type="similarity">
    <text evidence="1">Belongs to the peptidase S33 family.</text>
</comment>
<dbReference type="GO" id="GO:0004177">
    <property type="term" value="F:aminopeptidase activity"/>
    <property type="evidence" value="ECO:0007669"/>
    <property type="project" value="UniProtKB-EC"/>
</dbReference>
<dbReference type="SUPFAM" id="SSF53474">
    <property type="entry name" value="alpha/beta-Hydrolases"/>
    <property type="match status" value="1"/>
</dbReference>
<dbReference type="PRINTS" id="PR00793">
    <property type="entry name" value="PROAMNOPTASE"/>
</dbReference>